<sequence>MGEKEYNGYLDAIGRFLSSEKAKLFDVSFFVETLVEGMGLKQPPAESDEP</sequence>
<protein>
    <submittedName>
        <fullName evidence="1">Uncharacterized protein</fullName>
    </submittedName>
</protein>
<dbReference type="EMBL" id="VSSQ01044233">
    <property type="protein sequence ID" value="MPM98040.1"/>
    <property type="molecule type" value="Genomic_DNA"/>
</dbReference>
<proteinExistence type="predicted"/>
<gene>
    <name evidence="1" type="ORF">SDC9_145221</name>
</gene>
<comment type="caution">
    <text evidence="1">The sequence shown here is derived from an EMBL/GenBank/DDBJ whole genome shotgun (WGS) entry which is preliminary data.</text>
</comment>
<accession>A0A645E8D7</accession>
<organism evidence="1">
    <name type="scientific">bioreactor metagenome</name>
    <dbReference type="NCBI Taxonomy" id="1076179"/>
    <lineage>
        <taxon>unclassified sequences</taxon>
        <taxon>metagenomes</taxon>
        <taxon>ecological metagenomes</taxon>
    </lineage>
</organism>
<evidence type="ECO:0000313" key="1">
    <source>
        <dbReference type="EMBL" id="MPM98040.1"/>
    </source>
</evidence>
<dbReference type="AlphaFoldDB" id="A0A645E8D7"/>
<name>A0A645E8D7_9ZZZZ</name>
<reference evidence="1" key="1">
    <citation type="submission" date="2019-08" db="EMBL/GenBank/DDBJ databases">
        <authorList>
            <person name="Kucharzyk K."/>
            <person name="Murdoch R.W."/>
            <person name="Higgins S."/>
            <person name="Loffler F."/>
        </authorList>
    </citation>
    <scope>NUCLEOTIDE SEQUENCE</scope>
</reference>